<sequence length="267" mass="28448">MTDAVETYQSVEVHRNGHVAELRLNRPDTLNAFDDTLVNELPAVLIGLARDTGVRAVVWTSTGRHFSAGGDMETILAGHADLNVLLQGVDDGRRLFRAFADFPKPLVTAVQGSSFGVATSLIFTSDAVVVSPGTKLADPHVHMGLVAGDGGCVTWPLSAGLARAKRKLLWGEALTGPEAVDLGLATDLVDSPEDLHDKAFELATRVAAIPPIATQLTKRALNRVLSANTDQVLDTGFYLEALSNRSADAVEAVNAFKEKREGRWTGA</sequence>
<organism evidence="2 3">
    <name type="scientific">Gordonia jinghuaiqii</name>
    <dbReference type="NCBI Taxonomy" id="2758710"/>
    <lineage>
        <taxon>Bacteria</taxon>
        <taxon>Bacillati</taxon>
        <taxon>Actinomycetota</taxon>
        <taxon>Actinomycetes</taxon>
        <taxon>Mycobacteriales</taxon>
        <taxon>Gordoniaceae</taxon>
        <taxon>Gordonia</taxon>
    </lineage>
</organism>
<name>A0A7D7RC80_9ACTN</name>
<dbReference type="Pfam" id="PF00378">
    <property type="entry name" value="ECH_1"/>
    <property type="match status" value="1"/>
</dbReference>
<evidence type="ECO:0000313" key="3">
    <source>
        <dbReference type="Proteomes" id="UP000515663"/>
    </source>
</evidence>
<dbReference type="GO" id="GO:0016853">
    <property type="term" value="F:isomerase activity"/>
    <property type="evidence" value="ECO:0007669"/>
    <property type="project" value="UniProtKB-KW"/>
</dbReference>
<reference evidence="3" key="1">
    <citation type="submission" date="2020-07" db="EMBL/GenBank/DDBJ databases">
        <title>novel species isolated from the respiratory tract of Marmot.</title>
        <authorList>
            <person name="Zhang G."/>
        </authorList>
    </citation>
    <scope>NUCLEOTIDE SEQUENCE [LARGE SCALE GENOMIC DNA]</scope>
    <source>
        <strain evidence="3">686</strain>
    </source>
</reference>
<evidence type="ECO:0000256" key="1">
    <source>
        <dbReference type="ARBA" id="ARBA00005254"/>
    </source>
</evidence>
<dbReference type="SUPFAM" id="SSF52096">
    <property type="entry name" value="ClpP/crotonase"/>
    <property type="match status" value="1"/>
</dbReference>
<dbReference type="CDD" id="cd06558">
    <property type="entry name" value="crotonase-like"/>
    <property type="match status" value="1"/>
</dbReference>
<gene>
    <name evidence="2" type="ORF">H1R19_05765</name>
</gene>
<dbReference type="EMBL" id="CP059491">
    <property type="protein sequence ID" value="QMT02650.1"/>
    <property type="molecule type" value="Genomic_DNA"/>
</dbReference>
<proteinExistence type="inferred from homology"/>
<keyword evidence="3" id="KW-1185">Reference proteome</keyword>
<dbReference type="PANTHER" id="PTHR43459:SF3">
    <property type="entry name" value="ENOYL-COA HYDRATASE ECHA15 (ENOYL HYDRASE) (UNSATURATED ACYL-COA HYDRATASE) (CROTONASE)-RELATED"/>
    <property type="match status" value="1"/>
</dbReference>
<dbReference type="Gene3D" id="3.90.226.10">
    <property type="entry name" value="2-enoyl-CoA Hydratase, Chain A, domain 1"/>
    <property type="match status" value="1"/>
</dbReference>
<protein>
    <submittedName>
        <fullName evidence="2">Enoyl-CoA hydratase/isomerase family protein</fullName>
    </submittedName>
</protein>
<dbReference type="InterPro" id="IPR029045">
    <property type="entry name" value="ClpP/crotonase-like_dom_sf"/>
</dbReference>
<comment type="similarity">
    <text evidence="1">Belongs to the enoyl-CoA hydratase/isomerase family.</text>
</comment>
<dbReference type="KEGG" id="gji:H1R19_05765"/>
<evidence type="ECO:0000313" key="2">
    <source>
        <dbReference type="EMBL" id="QMT02650.1"/>
    </source>
</evidence>
<dbReference type="AlphaFoldDB" id="A0A7D7RC80"/>
<keyword evidence="2" id="KW-0413">Isomerase</keyword>
<dbReference type="InterPro" id="IPR014748">
    <property type="entry name" value="Enoyl-CoA_hydra_C"/>
</dbReference>
<dbReference type="InterPro" id="IPR001753">
    <property type="entry name" value="Enoyl-CoA_hydra/iso"/>
</dbReference>
<dbReference type="PANTHER" id="PTHR43459">
    <property type="entry name" value="ENOYL-COA HYDRATASE"/>
    <property type="match status" value="1"/>
</dbReference>
<dbReference type="Proteomes" id="UP000515663">
    <property type="component" value="Chromosome"/>
</dbReference>
<dbReference type="Gene3D" id="1.10.12.10">
    <property type="entry name" value="Lyase 2-enoyl-coa Hydratase, Chain A, domain 2"/>
    <property type="match status" value="1"/>
</dbReference>
<accession>A0A7D7RC80</accession>
<dbReference type="RefSeq" id="WP_219850830.1">
    <property type="nucleotide sequence ID" value="NZ_CP059491.1"/>
</dbReference>